<comment type="caution">
    <text evidence="2">The sequence shown here is derived from an EMBL/GenBank/DDBJ whole genome shotgun (WGS) entry which is preliminary data.</text>
</comment>
<evidence type="ECO:0000313" key="3">
    <source>
        <dbReference type="Proteomes" id="UP000541444"/>
    </source>
</evidence>
<name>A0A7J7MGA3_9MAGN</name>
<organism evidence="2 3">
    <name type="scientific">Kingdonia uniflora</name>
    <dbReference type="NCBI Taxonomy" id="39325"/>
    <lineage>
        <taxon>Eukaryota</taxon>
        <taxon>Viridiplantae</taxon>
        <taxon>Streptophyta</taxon>
        <taxon>Embryophyta</taxon>
        <taxon>Tracheophyta</taxon>
        <taxon>Spermatophyta</taxon>
        <taxon>Magnoliopsida</taxon>
        <taxon>Ranunculales</taxon>
        <taxon>Circaeasteraceae</taxon>
        <taxon>Kingdonia</taxon>
    </lineage>
</organism>
<dbReference type="AlphaFoldDB" id="A0A7J7MGA3"/>
<evidence type="ECO:0000313" key="2">
    <source>
        <dbReference type="EMBL" id="KAF6153949.1"/>
    </source>
</evidence>
<gene>
    <name evidence="2" type="ORF">GIB67_023726</name>
</gene>
<protein>
    <submittedName>
        <fullName evidence="2">Uncharacterized protein</fullName>
    </submittedName>
</protein>
<dbReference type="EMBL" id="JACGCM010001549">
    <property type="protein sequence ID" value="KAF6153949.1"/>
    <property type="molecule type" value="Genomic_DNA"/>
</dbReference>
<dbReference type="Proteomes" id="UP000541444">
    <property type="component" value="Unassembled WGS sequence"/>
</dbReference>
<dbReference type="OrthoDB" id="1936908at2759"/>
<feature type="region of interest" description="Disordered" evidence="1">
    <location>
        <begin position="37"/>
        <end position="77"/>
    </location>
</feature>
<accession>A0A7J7MGA3</accession>
<sequence length="123" mass="14113">MKFLKGLNPYFRKFLITSGASTYREVLSKALTLEHNNVEDRKSKDLGGQQRQDQRPDKGKAVQTQYDSLGSKRKRFEGTPARIMGGQYFERAQLASRQCWNCGEIGDVKQYWPKPARSLQPLS</sequence>
<keyword evidence="3" id="KW-1185">Reference proteome</keyword>
<proteinExistence type="predicted"/>
<evidence type="ECO:0000256" key="1">
    <source>
        <dbReference type="SAM" id="MobiDB-lite"/>
    </source>
</evidence>
<reference evidence="2 3" key="1">
    <citation type="journal article" date="2020" name="IScience">
        <title>Genome Sequencing of the Endangered Kingdonia uniflora (Circaeasteraceae, Ranunculales) Reveals Potential Mechanisms of Evolutionary Specialization.</title>
        <authorList>
            <person name="Sun Y."/>
            <person name="Deng T."/>
            <person name="Zhang A."/>
            <person name="Moore M.J."/>
            <person name="Landis J.B."/>
            <person name="Lin N."/>
            <person name="Zhang H."/>
            <person name="Zhang X."/>
            <person name="Huang J."/>
            <person name="Zhang X."/>
            <person name="Sun H."/>
            <person name="Wang H."/>
        </authorList>
    </citation>
    <scope>NUCLEOTIDE SEQUENCE [LARGE SCALE GENOMIC DNA]</scope>
    <source>
        <strain evidence="2">TB1705</strain>
        <tissue evidence="2">Leaf</tissue>
    </source>
</reference>